<organism evidence="1 2">
    <name type="scientific">Fluoribacter dumoffii</name>
    <dbReference type="NCBI Taxonomy" id="463"/>
    <lineage>
        <taxon>Bacteria</taxon>
        <taxon>Pseudomonadati</taxon>
        <taxon>Pseudomonadota</taxon>
        <taxon>Gammaproteobacteria</taxon>
        <taxon>Legionellales</taxon>
        <taxon>Legionellaceae</taxon>
        <taxon>Fluoribacter</taxon>
    </lineage>
</organism>
<keyword evidence="2" id="KW-1185">Reference proteome</keyword>
<gene>
    <name evidence="1" type="ORF">NCTC11370_00015</name>
</gene>
<dbReference type="AlphaFoldDB" id="A0A377G650"/>
<sequence>MRSILSLRSSALSQTILREINPAQQVGKYGSIFSSPKTSMQIPKTIEVPVHRENAGFKQLLGSLISDEDIVHRGMASFSELNSIALHGKLGGGDYAKRPASLNIAEFIENPKSSLLLSTSPDPHTVKEYMIGFQLIRAKGAITSMGLPFVFIRPQIASHIDVEQFNYQQNIIEEDLKLGNRTRSEDIFDLAQGNNETTVVLGATPEDDWHPTHRHLHTLKLVKNASGRILQGFMRTEGETFDIVTITNPEFCKSLMSLQLFTTAFGKGEKFLEYLERMNKRAQELGLITGEQRILTMEDVCVLMRSPQYRETLETFTTTGQTKVLEGIPSDIPVGDPKKLLEYAVHVMDSIPEKMPIPEALSENTLHLKS</sequence>
<name>A0A377G650_9GAMM</name>
<evidence type="ECO:0000313" key="2">
    <source>
        <dbReference type="Proteomes" id="UP000254554"/>
    </source>
</evidence>
<protein>
    <submittedName>
        <fullName evidence="1">Uncharacterized protein</fullName>
    </submittedName>
</protein>
<dbReference type="OrthoDB" id="5649738at2"/>
<dbReference type="Proteomes" id="UP000254554">
    <property type="component" value="Unassembled WGS sequence"/>
</dbReference>
<evidence type="ECO:0000313" key="1">
    <source>
        <dbReference type="EMBL" id="STO19970.1"/>
    </source>
</evidence>
<proteinExistence type="predicted"/>
<dbReference type="EMBL" id="UGGT01000001">
    <property type="protein sequence ID" value="STO19970.1"/>
    <property type="molecule type" value="Genomic_DNA"/>
</dbReference>
<accession>A0A377G650</accession>
<reference evidence="1 2" key="1">
    <citation type="submission" date="2018-06" db="EMBL/GenBank/DDBJ databases">
        <authorList>
            <consortium name="Pathogen Informatics"/>
            <person name="Doyle S."/>
        </authorList>
    </citation>
    <scope>NUCLEOTIDE SEQUENCE [LARGE SCALE GENOMIC DNA]</scope>
    <source>
        <strain evidence="1 2">NCTC11370</strain>
    </source>
</reference>
<dbReference type="RefSeq" id="WP_010652133.1">
    <property type="nucleotide sequence ID" value="NZ_JAPHOS010000001.1"/>
</dbReference>
<dbReference type="GeneID" id="93291077"/>